<evidence type="ECO:0000313" key="3">
    <source>
        <dbReference type="Proteomes" id="UP000652761"/>
    </source>
</evidence>
<comment type="caution">
    <text evidence="2">The sequence shown here is derived from an EMBL/GenBank/DDBJ whole genome shotgun (WGS) entry which is preliminary data.</text>
</comment>
<accession>A0A843X444</accession>
<proteinExistence type="predicted"/>
<reference evidence="2" key="1">
    <citation type="submission" date="2017-07" db="EMBL/GenBank/DDBJ databases">
        <title>Taro Niue Genome Assembly and Annotation.</title>
        <authorList>
            <person name="Atibalentja N."/>
            <person name="Keating K."/>
            <person name="Fields C.J."/>
        </authorList>
    </citation>
    <scope>NUCLEOTIDE SEQUENCE</scope>
    <source>
        <strain evidence="2">Niue_2</strain>
        <tissue evidence="2">Leaf</tissue>
    </source>
</reference>
<protein>
    <submittedName>
        <fullName evidence="2">Uncharacterized protein</fullName>
    </submittedName>
</protein>
<feature type="region of interest" description="Disordered" evidence="1">
    <location>
        <begin position="115"/>
        <end position="151"/>
    </location>
</feature>
<organism evidence="2 3">
    <name type="scientific">Colocasia esculenta</name>
    <name type="common">Wild taro</name>
    <name type="synonym">Arum esculentum</name>
    <dbReference type="NCBI Taxonomy" id="4460"/>
    <lineage>
        <taxon>Eukaryota</taxon>
        <taxon>Viridiplantae</taxon>
        <taxon>Streptophyta</taxon>
        <taxon>Embryophyta</taxon>
        <taxon>Tracheophyta</taxon>
        <taxon>Spermatophyta</taxon>
        <taxon>Magnoliopsida</taxon>
        <taxon>Liliopsida</taxon>
        <taxon>Araceae</taxon>
        <taxon>Aroideae</taxon>
        <taxon>Colocasieae</taxon>
        <taxon>Colocasia</taxon>
    </lineage>
</organism>
<feature type="compositionally biased region" description="Basic and acidic residues" evidence="1">
    <location>
        <begin position="117"/>
        <end position="126"/>
    </location>
</feature>
<dbReference type="AlphaFoldDB" id="A0A843X444"/>
<dbReference type="Proteomes" id="UP000652761">
    <property type="component" value="Unassembled WGS sequence"/>
</dbReference>
<evidence type="ECO:0000313" key="2">
    <source>
        <dbReference type="EMBL" id="MQM10540.1"/>
    </source>
</evidence>
<gene>
    <name evidence="2" type="ORF">Taro_043438</name>
</gene>
<sequence length="151" mass="16977">MFYPRPSLIFDVPFFLRNLFPYLSSPYPALRQSTSHPRPRILPIQAASTSQARARSFAVGRVCLIPCTDRLAIAFNESNENLELDESIKHGEQITDVDTDTFSITCSSSSITPLKRSITDNDRGEDLSVDTIPTQHSSSKMKKNKIEKEDV</sequence>
<dbReference type="EMBL" id="NMUH01004700">
    <property type="protein sequence ID" value="MQM10540.1"/>
    <property type="molecule type" value="Genomic_DNA"/>
</dbReference>
<name>A0A843X444_COLES</name>
<evidence type="ECO:0000256" key="1">
    <source>
        <dbReference type="SAM" id="MobiDB-lite"/>
    </source>
</evidence>
<keyword evidence="3" id="KW-1185">Reference proteome</keyword>